<sequence length="58" mass="6602">MHNRILIADNSAKRGWETNPICSLRGDQPESTICLILRCAFAKEIKELEEHTKSCKDS</sequence>
<accession>A0A0A9EJA9</accession>
<reference evidence="1" key="1">
    <citation type="submission" date="2014-09" db="EMBL/GenBank/DDBJ databases">
        <authorList>
            <person name="Magalhaes I.L.F."/>
            <person name="Oliveira U."/>
            <person name="Santos F.R."/>
            <person name="Vidigal T.H.D.A."/>
            <person name="Brescovit A.D."/>
            <person name="Santos A.J."/>
        </authorList>
    </citation>
    <scope>NUCLEOTIDE SEQUENCE</scope>
    <source>
        <tissue evidence="1">Shoot tissue taken approximately 20 cm above the soil surface</tissue>
    </source>
</reference>
<name>A0A0A9EJA9_ARUDO</name>
<dbReference type="AlphaFoldDB" id="A0A0A9EJA9"/>
<dbReference type="EMBL" id="GBRH01197739">
    <property type="protein sequence ID" value="JAE00157.1"/>
    <property type="molecule type" value="Transcribed_RNA"/>
</dbReference>
<proteinExistence type="predicted"/>
<protein>
    <submittedName>
        <fullName evidence="1">Uncharacterized protein</fullName>
    </submittedName>
</protein>
<reference evidence="1" key="2">
    <citation type="journal article" date="2015" name="Data Brief">
        <title>Shoot transcriptome of the giant reed, Arundo donax.</title>
        <authorList>
            <person name="Barrero R.A."/>
            <person name="Guerrero F.D."/>
            <person name="Moolhuijzen P."/>
            <person name="Goolsby J.A."/>
            <person name="Tidwell J."/>
            <person name="Bellgard S.E."/>
            <person name="Bellgard M.I."/>
        </authorList>
    </citation>
    <scope>NUCLEOTIDE SEQUENCE</scope>
    <source>
        <tissue evidence="1">Shoot tissue taken approximately 20 cm above the soil surface</tissue>
    </source>
</reference>
<evidence type="ECO:0000313" key="1">
    <source>
        <dbReference type="EMBL" id="JAE00157.1"/>
    </source>
</evidence>
<organism evidence="1">
    <name type="scientific">Arundo donax</name>
    <name type="common">Giant reed</name>
    <name type="synonym">Donax arundinaceus</name>
    <dbReference type="NCBI Taxonomy" id="35708"/>
    <lineage>
        <taxon>Eukaryota</taxon>
        <taxon>Viridiplantae</taxon>
        <taxon>Streptophyta</taxon>
        <taxon>Embryophyta</taxon>
        <taxon>Tracheophyta</taxon>
        <taxon>Spermatophyta</taxon>
        <taxon>Magnoliopsida</taxon>
        <taxon>Liliopsida</taxon>
        <taxon>Poales</taxon>
        <taxon>Poaceae</taxon>
        <taxon>PACMAD clade</taxon>
        <taxon>Arundinoideae</taxon>
        <taxon>Arundineae</taxon>
        <taxon>Arundo</taxon>
    </lineage>
</organism>